<evidence type="ECO:0000313" key="3">
    <source>
        <dbReference type="Proteomes" id="UP000422221"/>
    </source>
</evidence>
<dbReference type="RefSeq" id="WP_130059521.1">
    <property type="nucleotide sequence ID" value="NZ_JADNPJ010000031.1"/>
</dbReference>
<dbReference type="AlphaFoldDB" id="A0A7J4XD84"/>
<dbReference type="PANTHER" id="PTHR43328:SF1">
    <property type="entry name" value="N-ACETYLTRANSFERASE DOMAIN-CONTAINING PROTEIN"/>
    <property type="match status" value="1"/>
</dbReference>
<dbReference type="InterPro" id="IPR000182">
    <property type="entry name" value="GNAT_dom"/>
</dbReference>
<accession>A0A7J4XD84</accession>
<comment type="caution">
    <text evidence="2">The sequence shown here is derived from an EMBL/GenBank/DDBJ whole genome shotgun (WGS) entry which is preliminary data.</text>
</comment>
<feature type="domain" description="N-acetyltransferase" evidence="1">
    <location>
        <begin position="11"/>
        <end position="168"/>
    </location>
</feature>
<dbReference type="EMBL" id="VWMK01000031">
    <property type="protein sequence ID" value="KAA3757744.1"/>
    <property type="molecule type" value="Genomic_DNA"/>
</dbReference>
<protein>
    <submittedName>
        <fullName evidence="2">GNAT family N-acetyltransferase</fullName>
    </submittedName>
</protein>
<evidence type="ECO:0000313" key="2">
    <source>
        <dbReference type="EMBL" id="KAA3757744.1"/>
    </source>
</evidence>
<organism evidence="2 3">
    <name type="scientific">Bacteroides salyersiae</name>
    <dbReference type="NCBI Taxonomy" id="291644"/>
    <lineage>
        <taxon>Bacteria</taxon>
        <taxon>Pseudomonadati</taxon>
        <taxon>Bacteroidota</taxon>
        <taxon>Bacteroidia</taxon>
        <taxon>Bacteroidales</taxon>
        <taxon>Bacteroidaceae</taxon>
        <taxon>Bacteroides</taxon>
    </lineage>
</organism>
<name>A0A7J4XD84_9BACE</name>
<dbReference type="InterPro" id="IPR016181">
    <property type="entry name" value="Acyl_CoA_acyltransferase"/>
</dbReference>
<dbReference type="PANTHER" id="PTHR43328">
    <property type="entry name" value="ACETYLTRANSFERASE-RELATED"/>
    <property type="match status" value="1"/>
</dbReference>
<sequence length="168" mass="19213">MNHQLRVWTPEDIPSLTFHINNINIWNNTRDGLPHPYTEEDAENFIKMNMEHEGPAENFAIDIDGKAVGGVGFVMGSDVERISAEIGYWLGEQYWGWGIMTSAVQEAVKYAFETLPVIRIYAGVFEYNIPSMKVLEKAGFKKEAILRKAVIKNGKILDFHYYALLKEE</sequence>
<reference evidence="2 3" key="1">
    <citation type="journal article" date="2019" name="Nat. Med.">
        <title>A library of human gut bacterial isolates paired with longitudinal multiomics data enables mechanistic microbiome research.</title>
        <authorList>
            <person name="Poyet M."/>
            <person name="Groussin M."/>
            <person name="Gibbons S.M."/>
            <person name="Avila-Pacheco J."/>
            <person name="Jiang X."/>
            <person name="Kearney S.M."/>
            <person name="Perrotta A.R."/>
            <person name="Berdy B."/>
            <person name="Zhao S."/>
            <person name="Lieberman T.D."/>
            <person name="Swanson P.K."/>
            <person name="Smith M."/>
            <person name="Roesemann S."/>
            <person name="Alexander J.E."/>
            <person name="Rich S.A."/>
            <person name="Livny J."/>
            <person name="Vlamakis H."/>
            <person name="Clish C."/>
            <person name="Bullock K."/>
            <person name="Deik A."/>
            <person name="Scott J."/>
            <person name="Pierce K.A."/>
            <person name="Xavier R.J."/>
            <person name="Alm E.J."/>
        </authorList>
    </citation>
    <scope>NUCLEOTIDE SEQUENCE [LARGE SCALE GENOMIC DNA]</scope>
    <source>
        <strain evidence="2 3">BIOML-A10</strain>
    </source>
</reference>
<dbReference type="GO" id="GO:0016747">
    <property type="term" value="F:acyltransferase activity, transferring groups other than amino-acyl groups"/>
    <property type="evidence" value="ECO:0007669"/>
    <property type="project" value="InterPro"/>
</dbReference>
<dbReference type="SUPFAM" id="SSF55729">
    <property type="entry name" value="Acyl-CoA N-acyltransferases (Nat)"/>
    <property type="match status" value="1"/>
</dbReference>
<proteinExistence type="predicted"/>
<keyword evidence="2" id="KW-0808">Transferase</keyword>
<gene>
    <name evidence="2" type="ORF">F3F73_21645</name>
</gene>
<dbReference type="Gene3D" id="3.40.630.30">
    <property type="match status" value="1"/>
</dbReference>
<dbReference type="Proteomes" id="UP000422221">
    <property type="component" value="Unassembled WGS sequence"/>
</dbReference>
<dbReference type="PROSITE" id="PS51186">
    <property type="entry name" value="GNAT"/>
    <property type="match status" value="1"/>
</dbReference>
<dbReference type="Pfam" id="PF13302">
    <property type="entry name" value="Acetyltransf_3"/>
    <property type="match status" value="1"/>
</dbReference>
<evidence type="ECO:0000259" key="1">
    <source>
        <dbReference type="PROSITE" id="PS51186"/>
    </source>
</evidence>